<comment type="caution">
    <text evidence="5">The sequence shown here is derived from an EMBL/GenBank/DDBJ whole genome shotgun (WGS) entry which is preliminary data.</text>
</comment>
<name>A0AAD4I319_9PEZI</name>
<feature type="compositionally biased region" description="Basic and acidic residues" evidence="3">
    <location>
        <begin position="479"/>
        <end position="499"/>
    </location>
</feature>
<feature type="region of interest" description="Disordered" evidence="3">
    <location>
        <begin position="286"/>
        <end position="357"/>
    </location>
</feature>
<dbReference type="GO" id="GO:0008270">
    <property type="term" value="F:zinc ion binding"/>
    <property type="evidence" value="ECO:0007669"/>
    <property type="project" value="UniProtKB-KW"/>
</dbReference>
<dbReference type="SMART" id="SM00355">
    <property type="entry name" value="ZnF_C2H2"/>
    <property type="match status" value="3"/>
</dbReference>
<evidence type="ECO:0000256" key="3">
    <source>
        <dbReference type="SAM" id="MobiDB-lite"/>
    </source>
</evidence>
<dbReference type="InterPro" id="IPR013087">
    <property type="entry name" value="Znf_C2H2_type"/>
</dbReference>
<keyword evidence="1" id="KW-0862">Zinc</keyword>
<feature type="compositionally biased region" description="Low complexity" evidence="3">
    <location>
        <begin position="286"/>
        <end position="299"/>
    </location>
</feature>
<gene>
    <name evidence="5" type="ORF">NEMBOFW57_000571</name>
</gene>
<protein>
    <recommendedName>
        <fullName evidence="4">C2H2-type domain-containing protein</fullName>
    </recommendedName>
</protein>
<evidence type="ECO:0000259" key="4">
    <source>
        <dbReference type="PROSITE" id="PS50157"/>
    </source>
</evidence>
<feature type="region of interest" description="Disordered" evidence="3">
    <location>
        <begin position="471"/>
        <end position="525"/>
    </location>
</feature>
<feature type="compositionally biased region" description="Polar residues" evidence="3">
    <location>
        <begin position="309"/>
        <end position="320"/>
    </location>
</feature>
<feature type="compositionally biased region" description="Low complexity" evidence="3">
    <location>
        <begin position="512"/>
        <end position="522"/>
    </location>
</feature>
<accession>A0AAD4I319</accession>
<keyword evidence="6" id="KW-1185">Reference proteome</keyword>
<feature type="compositionally biased region" description="Polar residues" evidence="3">
    <location>
        <begin position="141"/>
        <end position="152"/>
    </location>
</feature>
<feature type="compositionally biased region" description="Polar residues" evidence="3">
    <location>
        <begin position="597"/>
        <end position="608"/>
    </location>
</feature>
<feature type="compositionally biased region" description="Low complexity" evidence="3">
    <location>
        <begin position="773"/>
        <end position="789"/>
    </location>
</feature>
<evidence type="ECO:0000313" key="6">
    <source>
        <dbReference type="Proteomes" id="UP001197093"/>
    </source>
</evidence>
<feature type="coiled-coil region" evidence="2">
    <location>
        <begin position="544"/>
        <end position="571"/>
    </location>
</feature>
<feature type="region of interest" description="Disordered" evidence="3">
    <location>
        <begin position="813"/>
        <end position="837"/>
    </location>
</feature>
<feature type="compositionally biased region" description="Gly residues" evidence="3">
    <location>
        <begin position="721"/>
        <end position="734"/>
    </location>
</feature>
<sequence>MASQTDQSAGPAVTHGCPRCSKSFSRLCDLNKHSKSHSRPYKCNDPTCKYNSLGWPTAKELERHHNDKHSATPRTFPCLFQPCPYWSKRESNCKQHMEKAHNWKYIRSKTKGKGSPEQPKPDDDVGSGAKDCGMGIEADHNTSIASSSPQPMTVLTPATDFILFDEHADAMGDDDDHFFPDYDNSQNPESYLPWTSPVTRLRDNELFIERFSQKYDGVQGKPRSVPNTSGSGLVPVLSPFGLYNLHHQEAQDQIQPVDDVFVKVEPTDMDADTIFARKRKYEAVEAAPSAPAQTTPSTSGMVPQRSRKSGTGQAALTPSSGLPGVSNAGGSSSEDGRRPKKKPKHNPAEDFTDTTMPDIFRHAHPHIYDRNRMDKYSACHTVHRDISTLVRHLSRPSHRLEVTERTISSFDVQDPDFRHRRAGVCRSCWQTFGDRAAFDEHKSRACTRVSKGKREKWRVLYESFTPLSDSANAALSDIDPSRPTEGQWERPSNHLDDSTGFHGDGNANEAGTPPTSVPSPVVFQPADVAPSDQSVARFVRADEHDKLQREHQALRERHQQLERMAQVLLVQQLIRDNMKNATTPGEDAKPPTLLGAIQNSRPASSPGTSDRDSLVQHMDSQSTDVDVYGFMDEMEDTRQTLSRMNSGLSSASRSTIHRVPPSPPSRPAALPGSANNDPPSQQDKHSLAHRPPPPSIPDSGYGTELRRGSVGDLPPKTAIGPVGGGGGFGGGGFGPTPPSTAETAEQGPSQGKMGEGVSWADSPSQRTARAGLSSPQHSHSSQQQQQQQPGFLLAEHEIMSEFDNASYGIFFRDDGDLPYSHASPPGFTFESHSSQTE</sequence>
<dbReference type="PROSITE" id="PS50157">
    <property type="entry name" value="ZINC_FINGER_C2H2_2"/>
    <property type="match status" value="1"/>
</dbReference>
<feature type="region of interest" description="Disordered" evidence="3">
    <location>
        <begin position="640"/>
        <end position="792"/>
    </location>
</feature>
<dbReference type="Proteomes" id="UP001197093">
    <property type="component" value="Unassembled WGS sequence"/>
</dbReference>
<dbReference type="EMBL" id="JAHCVI010000001">
    <property type="protein sequence ID" value="KAG7290568.1"/>
    <property type="molecule type" value="Genomic_DNA"/>
</dbReference>
<keyword evidence="1" id="KW-0479">Metal-binding</keyword>
<feature type="compositionally biased region" description="Polar residues" evidence="3">
    <location>
        <begin position="640"/>
        <end position="654"/>
    </location>
</feature>
<organism evidence="5 6">
    <name type="scientific">Staphylotrichum longicolle</name>
    <dbReference type="NCBI Taxonomy" id="669026"/>
    <lineage>
        <taxon>Eukaryota</taxon>
        <taxon>Fungi</taxon>
        <taxon>Dikarya</taxon>
        <taxon>Ascomycota</taxon>
        <taxon>Pezizomycotina</taxon>
        <taxon>Sordariomycetes</taxon>
        <taxon>Sordariomycetidae</taxon>
        <taxon>Sordariales</taxon>
        <taxon>Chaetomiaceae</taxon>
        <taxon>Staphylotrichum</taxon>
    </lineage>
</organism>
<feature type="region of interest" description="Disordered" evidence="3">
    <location>
        <begin position="104"/>
        <end position="152"/>
    </location>
</feature>
<reference evidence="5" key="1">
    <citation type="submission" date="2023-02" db="EMBL/GenBank/DDBJ databases">
        <authorList>
            <person name="Palmer J.M."/>
        </authorList>
    </citation>
    <scope>NUCLEOTIDE SEQUENCE</scope>
    <source>
        <strain evidence="5">FW57</strain>
    </source>
</reference>
<feature type="compositionally biased region" description="Polar residues" evidence="3">
    <location>
        <begin position="739"/>
        <end position="749"/>
    </location>
</feature>
<evidence type="ECO:0000313" key="5">
    <source>
        <dbReference type="EMBL" id="KAG7290568.1"/>
    </source>
</evidence>
<evidence type="ECO:0000256" key="1">
    <source>
        <dbReference type="PROSITE-ProRule" id="PRU00042"/>
    </source>
</evidence>
<evidence type="ECO:0000256" key="2">
    <source>
        <dbReference type="SAM" id="Coils"/>
    </source>
</evidence>
<proteinExistence type="predicted"/>
<keyword evidence="1" id="KW-0863">Zinc-finger</keyword>
<feature type="region of interest" description="Disordered" evidence="3">
    <location>
        <begin position="580"/>
        <end position="616"/>
    </location>
</feature>
<dbReference type="AlphaFoldDB" id="A0AAD4I319"/>
<dbReference type="PROSITE" id="PS00028">
    <property type="entry name" value="ZINC_FINGER_C2H2_1"/>
    <property type="match status" value="1"/>
</dbReference>
<feature type="domain" description="C2H2-type" evidence="4">
    <location>
        <begin position="15"/>
        <end position="42"/>
    </location>
</feature>
<keyword evidence="2" id="KW-0175">Coiled coil</keyword>